<dbReference type="NCBIfam" id="TIGR00299">
    <property type="entry name" value="nickel pincer cofactor biosynthesis protein LarC"/>
    <property type="match status" value="1"/>
</dbReference>
<dbReference type="GO" id="GO:0051604">
    <property type="term" value="P:protein maturation"/>
    <property type="evidence" value="ECO:0007669"/>
    <property type="project" value="UniProtKB-UniRule"/>
</dbReference>
<dbReference type="Gene3D" id="3.10.20.300">
    <property type="entry name" value="mk0293 like domain"/>
    <property type="match status" value="1"/>
</dbReference>
<dbReference type="GO" id="GO:0016829">
    <property type="term" value="F:lyase activity"/>
    <property type="evidence" value="ECO:0007669"/>
    <property type="project" value="UniProtKB-UniRule"/>
</dbReference>
<dbReference type="EMBL" id="BOMW01000022">
    <property type="protein sequence ID" value="GIF04912.1"/>
    <property type="molecule type" value="Genomic_DNA"/>
</dbReference>
<evidence type="ECO:0000256" key="1">
    <source>
        <dbReference type="ARBA" id="ARBA00022596"/>
    </source>
</evidence>
<dbReference type="HAMAP" id="MF_01074">
    <property type="entry name" value="LarC"/>
    <property type="match status" value="1"/>
</dbReference>
<evidence type="ECO:0000313" key="3">
    <source>
        <dbReference type="EMBL" id="GIF04912.1"/>
    </source>
</evidence>
<comment type="similarity">
    <text evidence="2">Belongs to the LarC family.</text>
</comment>
<comment type="function">
    <text evidence="2">Involved in the biosynthesis of a nickel-pincer cofactor ((SCS)Ni(II) pincer complex). Binds Ni(2+), and functions in nickel delivery to pyridinium-3,5-bisthiocarboxylic acid mononucleotide (P2TMN), to form the mature cofactor. Is thus probably required for the activation of nickel-pincer cofactor-dependent enzymes.</text>
</comment>
<dbReference type="AlphaFoldDB" id="A0A919TJQ0"/>
<keyword evidence="4" id="KW-1185">Reference proteome</keyword>
<dbReference type="Gene3D" id="3.30.70.1380">
    <property type="entry name" value="Transcriptional regulatory protein pf0864 domain like"/>
    <property type="match status" value="1"/>
</dbReference>
<comment type="caution">
    <text evidence="3">The sequence shown here is derived from an EMBL/GenBank/DDBJ whole genome shotgun (WGS) entry which is preliminary data.</text>
</comment>
<dbReference type="PANTHER" id="PTHR36566">
    <property type="entry name" value="NICKEL INSERTION PROTEIN-RELATED"/>
    <property type="match status" value="1"/>
</dbReference>
<evidence type="ECO:0000256" key="2">
    <source>
        <dbReference type="HAMAP-Rule" id="MF_01074"/>
    </source>
</evidence>
<dbReference type="InterPro" id="IPR002822">
    <property type="entry name" value="Ni_insertion"/>
</dbReference>
<accession>A0A919TJQ0</accession>
<protein>
    <recommendedName>
        <fullName evidence="2">Pyridinium-3,5-bisthiocarboxylic acid mononucleotide nickel insertion protein</fullName>
        <shortName evidence="2">P2TMN nickel insertion protein</shortName>
        <ecNumber evidence="2">4.99.1.12</ecNumber>
    </recommendedName>
    <alternativeName>
        <fullName evidence="2">Nickel-pincer cofactor biosynthesis protein LarC</fullName>
    </alternativeName>
</protein>
<proteinExistence type="inferred from homology"/>
<gene>
    <name evidence="2" type="primary">larC</name>
    <name evidence="3" type="ORF">Asi03nite_24500</name>
</gene>
<sequence length="407" mass="41534">MTHLWIDASAGIAGDMLLGALHDAGAGLDRVQAAVDAVVPGAVLITATEVRRAGLRARKAEVTPVIADQPRRTWRDLRDLLAGAPRAAAVFARLAGAEAAVHGIDPEEVHFHEVGALDAIADVVGVCAALDDLGVTTVSASEVAVGSGFVRAAHGLLPVPVPAVAELARGWRIRSGGPATSGGHDTRPGGLGELATPTGLALLRTLATTCEDLPPMTLAAVGVGAGTRDTPDRPNVVRVMLGAAETVPSTAADAVVLEANIDDLDPRLWPGVITALLAAGADDAWLTPILMKKGRPAHTLTALCRPSAADAVRDRIFQQTSTLGVRTSPRHKTALDRTFVRVDVDGHPVAVKLGHAAGLIVQAMPEFEDVAALAAALGIAQRDALARATGAAAAAGLTAGARLPRTG</sequence>
<dbReference type="EC" id="4.99.1.12" evidence="2"/>
<comment type="catalytic activity">
    <reaction evidence="2">
        <text>Ni(II)-pyridinium-3,5-bisthiocarboxylate mononucleotide = pyridinium-3,5-bisthiocarboxylate mononucleotide + Ni(2+)</text>
        <dbReference type="Rhea" id="RHEA:54784"/>
        <dbReference type="ChEBI" id="CHEBI:49786"/>
        <dbReference type="ChEBI" id="CHEBI:137372"/>
        <dbReference type="ChEBI" id="CHEBI:137373"/>
        <dbReference type="EC" id="4.99.1.12"/>
    </reaction>
</comment>
<keyword evidence="1 2" id="KW-0533">Nickel</keyword>
<dbReference type="RefSeq" id="WP_203679151.1">
    <property type="nucleotide sequence ID" value="NZ_BOMW01000022.1"/>
</dbReference>
<reference evidence="3" key="1">
    <citation type="submission" date="2021-01" db="EMBL/GenBank/DDBJ databases">
        <title>Whole genome shotgun sequence of Actinoplanes siamensis NBRC 109076.</title>
        <authorList>
            <person name="Komaki H."/>
            <person name="Tamura T."/>
        </authorList>
    </citation>
    <scope>NUCLEOTIDE SEQUENCE</scope>
    <source>
        <strain evidence="3">NBRC 109076</strain>
    </source>
</reference>
<evidence type="ECO:0000313" key="4">
    <source>
        <dbReference type="Proteomes" id="UP000629619"/>
    </source>
</evidence>
<organism evidence="3 4">
    <name type="scientific">Actinoplanes siamensis</name>
    <dbReference type="NCBI Taxonomy" id="1223317"/>
    <lineage>
        <taxon>Bacteria</taxon>
        <taxon>Bacillati</taxon>
        <taxon>Actinomycetota</taxon>
        <taxon>Actinomycetes</taxon>
        <taxon>Micromonosporales</taxon>
        <taxon>Micromonosporaceae</taxon>
        <taxon>Actinoplanes</taxon>
    </lineage>
</organism>
<name>A0A919TJQ0_9ACTN</name>
<dbReference type="PANTHER" id="PTHR36566:SF1">
    <property type="entry name" value="PYRIDINIUM-3,5-BISTHIOCARBOXYLIC ACID MONONUCLEOTIDE NICKEL INSERTION PROTEIN"/>
    <property type="match status" value="1"/>
</dbReference>
<keyword evidence="2" id="KW-0456">Lyase</keyword>
<dbReference type="Proteomes" id="UP000629619">
    <property type="component" value="Unassembled WGS sequence"/>
</dbReference>
<dbReference type="Pfam" id="PF01969">
    <property type="entry name" value="Ni_insertion"/>
    <property type="match status" value="1"/>
</dbReference>
<dbReference type="GO" id="GO:0016151">
    <property type="term" value="F:nickel cation binding"/>
    <property type="evidence" value="ECO:0007669"/>
    <property type="project" value="UniProtKB-UniRule"/>
</dbReference>